<name>A0AAV6L840_9ERIC</name>
<protein>
    <submittedName>
        <fullName evidence="1">Uncharacterized protein</fullName>
    </submittedName>
</protein>
<gene>
    <name evidence="1" type="ORF">RHGRI_003558</name>
</gene>
<evidence type="ECO:0000313" key="2">
    <source>
        <dbReference type="Proteomes" id="UP000823749"/>
    </source>
</evidence>
<reference evidence="1" key="1">
    <citation type="submission" date="2020-08" db="EMBL/GenBank/DDBJ databases">
        <title>Plant Genome Project.</title>
        <authorList>
            <person name="Zhang R.-G."/>
        </authorList>
    </citation>
    <scope>NUCLEOTIDE SEQUENCE</scope>
    <source>
        <strain evidence="1">WSP0</strain>
        <tissue evidence="1">Leaf</tissue>
    </source>
</reference>
<proteinExistence type="predicted"/>
<sequence>MDPSLPARLFRSDNVRIPPTARLEEAFFLSYHGRIPYWLGDRDGEQEWDGDDEGEREAEGEKGCCGAAAGAVDDGGDAGLEAAMMEADFVDLGN</sequence>
<dbReference type="Proteomes" id="UP000823749">
    <property type="component" value="Chromosome 2"/>
</dbReference>
<dbReference type="EMBL" id="JACTNZ010000002">
    <property type="protein sequence ID" value="KAG5560304.1"/>
    <property type="molecule type" value="Genomic_DNA"/>
</dbReference>
<organism evidence="1 2">
    <name type="scientific">Rhododendron griersonianum</name>
    <dbReference type="NCBI Taxonomy" id="479676"/>
    <lineage>
        <taxon>Eukaryota</taxon>
        <taxon>Viridiplantae</taxon>
        <taxon>Streptophyta</taxon>
        <taxon>Embryophyta</taxon>
        <taxon>Tracheophyta</taxon>
        <taxon>Spermatophyta</taxon>
        <taxon>Magnoliopsida</taxon>
        <taxon>eudicotyledons</taxon>
        <taxon>Gunneridae</taxon>
        <taxon>Pentapetalae</taxon>
        <taxon>asterids</taxon>
        <taxon>Ericales</taxon>
        <taxon>Ericaceae</taxon>
        <taxon>Ericoideae</taxon>
        <taxon>Rhodoreae</taxon>
        <taxon>Rhododendron</taxon>
    </lineage>
</organism>
<evidence type="ECO:0000313" key="1">
    <source>
        <dbReference type="EMBL" id="KAG5560304.1"/>
    </source>
</evidence>
<comment type="caution">
    <text evidence="1">The sequence shown here is derived from an EMBL/GenBank/DDBJ whole genome shotgun (WGS) entry which is preliminary data.</text>
</comment>
<keyword evidence="2" id="KW-1185">Reference proteome</keyword>
<dbReference type="AlphaFoldDB" id="A0AAV6L840"/>
<accession>A0AAV6L840</accession>